<sequence length="49" mass="5372">MSDTTLTTADKFEPLKTGCLGRVKLKPEHREALLDAFDSMPPSLPKPMG</sequence>
<protein>
    <submittedName>
        <fullName evidence="1">Uncharacterized protein</fullName>
    </submittedName>
</protein>
<organism evidence="1 2">
    <name type="scientific">Rubritalea squalenifaciens DSM 18772</name>
    <dbReference type="NCBI Taxonomy" id="1123071"/>
    <lineage>
        <taxon>Bacteria</taxon>
        <taxon>Pseudomonadati</taxon>
        <taxon>Verrucomicrobiota</taxon>
        <taxon>Verrucomicrobiia</taxon>
        <taxon>Verrucomicrobiales</taxon>
        <taxon>Rubritaleaceae</taxon>
        <taxon>Rubritalea</taxon>
    </lineage>
</organism>
<name>A0A1M6SNI7_9BACT</name>
<dbReference type="STRING" id="1123071.SAMN02745181_3845"/>
<proteinExistence type="predicted"/>
<dbReference type="RefSeq" id="WP_159435080.1">
    <property type="nucleotide sequence ID" value="NZ_FQYR01000010.1"/>
</dbReference>
<evidence type="ECO:0000313" key="1">
    <source>
        <dbReference type="EMBL" id="SHK46263.1"/>
    </source>
</evidence>
<dbReference type="InParanoid" id="A0A1M6SNI7"/>
<dbReference type="EMBL" id="FQYR01000010">
    <property type="protein sequence ID" value="SHK46263.1"/>
    <property type="molecule type" value="Genomic_DNA"/>
</dbReference>
<gene>
    <name evidence="1" type="ORF">SAMN02745181_3845</name>
</gene>
<keyword evidence="2" id="KW-1185">Reference proteome</keyword>
<dbReference type="Proteomes" id="UP000184510">
    <property type="component" value="Unassembled WGS sequence"/>
</dbReference>
<reference evidence="1 2" key="1">
    <citation type="submission" date="2016-11" db="EMBL/GenBank/DDBJ databases">
        <authorList>
            <person name="Jaros S."/>
            <person name="Januszkiewicz K."/>
            <person name="Wedrychowicz H."/>
        </authorList>
    </citation>
    <scope>NUCLEOTIDE SEQUENCE [LARGE SCALE GENOMIC DNA]</scope>
    <source>
        <strain evidence="1 2">DSM 18772</strain>
    </source>
</reference>
<dbReference type="AlphaFoldDB" id="A0A1M6SNI7"/>
<evidence type="ECO:0000313" key="2">
    <source>
        <dbReference type="Proteomes" id="UP000184510"/>
    </source>
</evidence>
<accession>A0A1M6SNI7</accession>